<dbReference type="Proteomes" id="UP000033546">
    <property type="component" value="Unassembled WGS sequence"/>
</dbReference>
<evidence type="ECO:0000313" key="3">
    <source>
        <dbReference type="EMBL" id="KJV65515.1"/>
    </source>
</evidence>
<dbReference type="SUPFAM" id="SSF51261">
    <property type="entry name" value="Duplicated hybrid motif"/>
    <property type="match status" value="1"/>
</dbReference>
<dbReference type="Pfam" id="PF01551">
    <property type="entry name" value="Peptidase_M23"/>
    <property type="match status" value="1"/>
</dbReference>
<proteinExistence type="predicted"/>
<dbReference type="AlphaFoldDB" id="A0A0F3NBT7"/>
<comment type="caution">
    <text evidence="3">The sequence shown here is derived from an EMBL/GenBank/DDBJ whole genome shotgun (WGS) entry which is preliminary data.</text>
</comment>
<dbReference type="Gene3D" id="2.70.70.10">
    <property type="entry name" value="Glucose Permease (Domain IIA)"/>
    <property type="match status" value="1"/>
</dbReference>
<keyword evidence="1" id="KW-0732">Signal</keyword>
<dbReference type="GO" id="GO:0004222">
    <property type="term" value="F:metalloendopeptidase activity"/>
    <property type="evidence" value="ECO:0007669"/>
    <property type="project" value="TreeGrafter"/>
</dbReference>
<dbReference type="PANTHER" id="PTHR21666">
    <property type="entry name" value="PEPTIDASE-RELATED"/>
    <property type="match status" value="1"/>
</dbReference>
<reference evidence="3 4" key="1">
    <citation type="submission" date="2015-02" db="EMBL/GenBank/DDBJ databases">
        <title>Genome Sequencing of Rickettsiales.</title>
        <authorList>
            <person name="Daugherty S.C."/>
            <person name="Su Q."/>
            <person name="Abolude K."/>
            <person name="Beier-Sexton M."/>
            <person name="Carlyon J.A."/>
            <person name="Carter R."/>
            <person name="Day N.P."/>
            <person name="Dumler S.J."/>
            <person name="Dyachenko V."/>
            <person name="Godinez A."/>
            <person name="Kurtti T.J."/>
            <person name="Lichay M."/>
            <person name="Mullins K.E."/>
            <person name="Ott S."/>
            <person name="Pappas-Brown V."/>
            <person name="Paris D.H."/>
            <person name="Patel P."/>
            <person name="Richards A.L."/>
            <person name="Sadzewicz L."/>
            <person name="Sears K."/>
            <person name="Seidman D."/>
            <person name="Sengamalay N."/>
            <person name="Stenos J."/>
            <person name="Tallon L.J."/>
            <person name="Vincent G."/>
            <person name="Fraser C.M."/>
            <person name="Munderloh U."/>
            <person name="Dunning-Hotopp J.C."/>
        </authorList>
    </citation>
    <scope>NUCLEOTIDE SEQUENCE [LARGE SCALE GENOMIC DNA]</scope>
    <source>
        <strain evidence="3 4">EmCRT</strain>
    </source>
</reference>
<protein>
    <submittedName>
        <fullName evidence="3">Peptidase M23 family protein</fullName>
    </submittedName>
</protein>
<dbReference type="PATRIC" id="fig|1359167.3.peg.443"/>
<feature type="domain" description="M23ase beta-sheet core" evidence="2">
    <location>
        <begin position="101"/>
        <end position="196"/>
    </location>
</feature>
<gene>
    <name evidence="3" type="ORF">EMUCRT_0459</name>
</gene>
<accession>A0A0F3NBT7</accession>
<dbReference type="InterPro" id="IPR011055">
    <property type="entry name" value="Dup_hybrid_motif"/>
</dbReference>
<evidence type="ECO:0000313" key="4">
    <source>
        <dbReference type="Proteomes" id="UP000033546"/>
    </source>
</evidence>
<organism evidence="3 4">
    <name type="scientific">Ehrlichia cf. muris str. EmCRT</name>
    <dbReference type="NCBI Taxonomy" id="1359167"/>
    <lineage>
        <taxon>Bacteria</taxon>
        <taxon>Pseudomonadati</taxon>
        <taxon>Pseudomonadota</taxon>
        <taxon>Alphaproteobacteria</taxon>
        <taxon>Rickettsiales</taxon>
        <taxon>Anaplasmataceae</taxon>
        <taxon>Ehrlichia</taxon>
    </lineage>
</organism>
<dbReference type="CDD" id="cd12797">
    <property type="entry name" value="M23_peptidase"/>
    <property type="match status" value="1"/>
</dbReference>
<evidence type="ECO:0000256" key="1">
    <source>
        <dbReference type="ARBA" id="ARBA00022729"/>
    </source>
</evidence>
<dbReference type="PANTHER" id="PTHR21666:SF289">
    <property type="entry name" value="L-ALA--D-GLU ENDOPEPTIDASE"/>
    <property type="match status" value="1"/>
</dbReference>
<name>A0A0F3NBT7_9RICK</name>
<dbReference type="RefSeq" id="WP_045804808.1">
    <property type="nucleotide sequence ID" value="NZ_LANU01000002.1"/>
</dbReference>
<dbReference type="EMBL" id="LANU01000002">
    <property type="protein sequence ID" value="KJV65515.1"/>
    <property type="molecule type" value="Genomic_DNA"/>
</dbReference>
<sequence>MTIRKTLLIALLCFGCTQKPAPYFLRGEEFHGRKELDDINEYQLIKYDTKKDENIESHPTQDAHKVNKKIKAIDKGCNFTMPIEGIITSKFSINNQDKNCQEGINIKSNGIQQVKASSAGKILYVGKGSKWYGNMIIIEHNKNTTTTYSYLDSIDVKIGDKVTQGQVIGHIKSTNSQKNKSYLCFAMRKRGKAVNPLLYINCK</sequence>
<dbReference type="InterPro" id="IPR050570">
    <property type="entry name" value="Cell_wall_metabolism_enzyme"/>
</dbReference>
<dbReference type="InterPro" id="IPR016047">
    <property type="entry name" value="M23ase_b-sheet_dom"/>
</dbReference>
<evidence type="ECO:0000259" key="2">
    <source>
        <dbReference type="Pfam" id="PF01551"/>
    </source>
</evidence>